<dbReference type="PhylomeDB" id="A0A0W0CXX9"/>
<protein>
    <submittedName>
        <fullName evidence="2">Putative membrane protein</fullName>
    </submittedName>
</protein>
<dbReference type="VEuPathDB" id="FungiDB:GW608_M04037"/>
<feature type="domain" description="AB hydrolase-1" evidence="1">
    <location>
        <begin position="89"/>
        <end position="198"/>
    </location>
</feature>
<dbReference type="VEuPathDB" id="FungiDB:GWK60_M04037"/>
<reference evidence="2 3" key="1">
    <citation type="submission" date="2015-10" db="EMBL/GenBank/DDBJ databases">
        <title>Draft genomes sequences of Candida glabrata isolates 1A, 1B, 2A, 2B, 3A and 3B.</title>
        <authorList>
            <person name="Haavelsrud O.E."/>
            <person name="Gaustad P."/>
        </authorList>
    </citation>
    <scope>NUCLEOTIDE SEQUENCE [LARGE SCALE GENOMIC DNA]</scope>
    <source>
        <strain evidence="2">910700640</strain>
    </source>
</reference>
<dbReference type="VEuPathDB" id="FungiDB:CAGL0M04125g"/>
<gene>
    <name evidence="2" type="ORF">AO440_004034</name>
</gene>
<dbReference type="GO" id="GO:0008474">
    <property type="term" value="F:palmitoyl-(protein) hydrolase activity"/>
    <property type="evidence" value="ECO:0007669"/>
    <property type="project" value="TreeGrafter"/>
</dbReference>
<dbReference type="OrthoDB" id="10249433at2759"/>
<organism evidence="2 3">
    <name type="scientific">Candida glabrata</name>
    <name type="common">Yeast</name>
    <name type="synonym">Torulopsis glabrata</name>
    <dbReference type="NCBI Taxonomy" id="5478"/>
    <lineage>
        <taxon>Eukaryota</taxon>
        <taxon>Fungi</taxon>
        <taxon>Dikarya</taxon>
        <taxon>Ascomycota</taxon>
        <taxon>Saccharomycotina</taxon>
        <taxon>Saccharomycetes</taxon>
        <taxon>Saccharomycetales</taxon>
        <taxon>Saccharomycetaceae</taxon>
        <taxon>Nakaseomyces</taxon>
    </lineage>
</organism>
<dbReference type="Proteomes" id="UP000054886">
    <property type="component" value="Unassembled WGS sequence"/>
</dbReference>
<evidence type="ECO:0000313" key="2">
    <source>
        <dbReference type="EMBL" id="KTB08115.1"/>
    </source>
</evidence>
<dbReference type="GO" id="GO:0016020">
    <property type="term" value="C:membrane"/>
    <property type="evidence" value="ECO:0007669"/>
    <property type="project" value="TreeGrafter"/>
</dbReference>
<dbReference type="AlphaFoldDB" id="A0A0W0CXX9"/>
<dbReference type="VEuPathDB" id="FungiDB:GVI51_M04037"/>
<dbReference type="PANTHER" id="PTHR12277:SF81">
    <property type="entry name" value="PROTEIN ABHD13"/>
    <property type="match status" value="1"/>
</dbReference>
<dbReference type="PANTHER" id="PTHR12277">
    <property type="entry name" value="ALPHA/BETA HYDROLASE DOMAIN-CONTAINING PROTEIN"/>
    <property type="match status" value="1"/>
</dbReference>
<evidence type="ECO:0000259" key="1">
    <source>
        <dbReference type="Pfam" id="PF00561"/>
    </source>
</evidence>
<sequence length="290" mass="33164">MLYRTFKMIFGGVLALGTISVTAVYLVQNKLVYPSWAQGAREYVDTPASKNIPYKEVTLTTKDGIELQAWDIRNEETKSKSTVLILCPNAGNIGYFIPIIDIFYSQFGLNVFIYSYRGYGYSKGTPSEEGLKIDADRVMSYLATDDFHKTKKLILYGRSLGGANAIYIASKFSQLCDAVILENTFLSIRKVIPYIFPWISRFAFMCHEVWNSEEDMPHCNSEIPYLFLSGLEDEIVPPEHMKDLYDICPSGSKQIYEFPFGTHNTTIIQDGYWEIVRKFLEDNKFIEPAQ</sequence>
<dbReference type="Gene3D" id="3.40.50.1820">
    <property type="entry name" value="alpha/beta hydrolase"/>
    <property type="match status" value="1"/>
</dbReference>
<dbReference type="InterPro" id="IPR000073">
    <property type="entry name" value="AB_hydrolase_1"/>
</dbReference>
<dbReference type="Pfam" id="PF00561">
    <property type="entry name" value="Abhydrolase_1"/>
    <property type="match status" value="1"/>
</dbReference>
<evidence type="ECO:0000313" key="3">
    <source>
        <dbReference type="Proteomes" id="UP000054886"/>
    </source>
</evidence>
<dbReference type="EMBL" id="LLZZ01000106">
    <property type="protein sequence ID" value="KTB08115.1"/>
    <property type="molecule type" value="Genomic_DNA"/>
</dbReference>
<comment type="caution">
    <text evidence="2">The sequence shown here is derived from an EMBL/GenBank/DDBJ whole genome shotgun (WGS) entry which is preliminary data.</text>
</comment>
<dbReference type="VEuPathDB" id="FungiDB:B1J91_M04125g"/>
<proteinExistence type="predicted"/>
<dbReference type="OMA" id="QYWTSED"/>
<accession>A0A0W0CXX9</accession>
<name>A0A0W0CXX9_CANGB</name>
<dbReference type="InterPro" id="IPR029058">
    <property type="entry name" value="AB_hydrolase_fold"/>
</dbReference>
<dbReference type="SUPFAM" id="SSF53474">
    <property type="entry name" value="alpha/beta-Hydrolases"/>
    <property type="match status" value="1"/>
</dbReference>